<protein>
    <submittedName>
        <fullName evidence="1">Uncharacterized protein</fullName>
    </submittedName>
</protein>
<comment type="caution">
    <text evidence="1">The sequence shown here is derived from an EMBL/GenBank/DDBJ whole genome shotgun (WGS) entry which is preliminary data.</text>
</comment>
<dbReference type="Proteomes" id="UP001219568">
    <property type="component" value="Unassembled WGS sequence"/>
</dbReference>
<dbReference type="AlphaFoldDB" id="A0AAD6HY44"/>
<reference evidence="1" key="1">
    <citation type="journal article" date="2023" name="IMA Fungus">
        <title>Comparative genomic study of the Penicillium genus elucidates a diverse pangenome and 15 lateral gene transfer events.</title>
        <authorList>
            <person name="Petersen C."/>
            <person name="Sorensen T."/>
            <person name="Nielsen M.R."/>
            <person name="Sondergaard T.E."/>
            <person name="Sorensen J.L."/>
            <person name="Fitzpatrick D.A."/>
            <person name="Frisvad J.C."/>
            <person name="Nielsen K.L."/>
        </authorList>
    </citation>
    <scope>NUCLEOTIDE SEQUENCE</scope>
    <source>
        <strain evidence="1">IBT 15450</strain>
    </source>
</reference>
<accession>A0AAD6HY44</accession>
<organism evidence="1 2">
    <name type="scientific">Penicillium canescens</name>
    <dbReference type="NCBI Taxonomy" id="5083"/>
    <lineage>
        <taxon>Eukaryota</taxon>
        <taxon>Fungi</taxon>
        <taxon>Dikarya</taxon>
        <taxon>Ascomycota</taxon>
        <taxon>Pezizomycotina</taxon>
        <taxon>Eurotiomycetes</taxon>
        <taxon>Eurotiomycetidae</taxon>
        <taxon>Eurotiales</taxon>
        <taxon>Aspergillaceae</taxon>
        <taxon>Penicillium</taxon>
    </lineage>
</organism>
<evidence type="ECO:0000313" key="1">
    <source>
        <dbReference type="EMBL" id="KAJ6022461.1"/>
    </source>
</evidence>
<dbReference type="EMBL" id="JAQJZL010000016">
    <property type="protein sequence ID" value="KAJ6022461.1"/>
    <property type="molecule type" value="Genomic_DNA"/>
</dbReference>
<name>A0AAD6HY44_PENCN</name>
<proteinExistence type="predicted"/>
<keyword evidence="2" id="KW-1185">Reference proteome</keyword>
<gene>
    <name evidence="1" type="ORF">N7460_012856</name>
</gene>
<evidence type="ECO:0000313" key="2">
    <source>
        <dbReference type="Proteomes" id="UP001219568"/>
    </source>
</evidence>
<reference evidence="1" key="2">
    <citation type="submission" date="2023-01" db="EMBL/GenBank/DDBJ databases">
        <authorList>
            <person name="Petersen C."/>
        </authorList>
    </citation>
    <scope>NUCLEOTIDE SEQUENCE</scope>
    <source>
        <strain evidence="1">IBT 15450</strain>
    </source>
</reference>
<sequence>MMSPLPVITCGSTDPRVFNAVKPLYLPEYEIIHNVTSSTSGAVEIPLLLQGLAPPIAEEHNRGTTDYSKPPVAVFAGALYGDREIDEMRQGCQALSSVPWLKMDMTVPRPPLGPGYAEHVVQRIKACMKKIEAEKMLEQDGVWLY</sequence>